<dbReference type="SUPFAM" id="SSF75217">
    <property type="entry name" value="alpha/beta knot"/>
    <property type="match status" value="1"/>
</dbReference>
<name>A0A916Z9D2_9BACL</name>
<keyword evidence="2" id="KW-1185">Reference proteome</keyword>
<sequence>MNPNESDFTRTENRLIKEKYLTDGIGEYAKRLELDVRFEVLEMPDEKAPETKLSRS</sequence>
<organism evidence="1 2">
    <name type="scientific">Paenibacillus nasutitermitis</name>
    <dbReference type="NCBI Taxonomy" id="1652958"/>
    <lineage>
        <taxon>Bacteria</taxon>
        <taxon>Bacillati</taxon>
        <taxon>Bacillota</taxon>
        <taxon>Bacilli</taxon>
        <taxon>Bacillales</taxon>
        <taxon>Paenibacillaceae</taxon>
        <taxon>Paenibacillus</taxon>
    </lineage>
</organism>
<proteinExistence type="predicted"/>
<accession>A0A916Z9D2</accession>
<dbReference type="AlphaFoldDB" id="A0A916Z9D2"/>
<comment type="caution">
    <text evidence="1">The sequence shown here is derived from an EMBL/GenBank/DDBJ whole genome shotgun (WGS) entry which is preliminary data.</text>
</comment>
<evidence type="ECO:0000313" key="2">
    <source>
        <dbReference type="Proteomes" id="UP000612456"/>
    </source>
</evidence>
<dbReference type="Proteomes" id="UP000612456">
    <property type="component" value="Unassembled WGS sequence"/>
</dbReference>
<dbReference type="EMBL" id="BMHP01000003">
    <property type="protein sequence ID" value="GGD81117.1"/>
    <property type="molecule type" value="Genomic_DNA"/>
</dbReference>
<reference evidence="1" key="2">
    <citation type="submission" date="2020-09" db="EMBL/GenBank/DDBJ databases">
        <authorList>
            <person name="Sun Q."/>
            <person name="Zhou Y."/>
        </authorList>
    </citation>
    <scope>NUCLEOTIDE SEQUENCE</scope>
    <source>
        <strain evidence="1">CGMCC 1.15178</strain>
    </source>
</reference>
<protein>
    <submittedName>
        <fullName evidence="1">Uncharacterized protein</fullName>
    </submittedName>
</protein>
<dbReference type="InterPro" id="IPR029028">
    <property type="entry name" value="Alpha/beta_knot_MTases"/>
</dbReference>
<evidence type="ECO:0000313" key="1">
    <source>
        <dbReference type="EMBL" id="GGD81117.1"/>
    </source>
</evidence>
<gene>
    <name evidence="1" type="ORF">GCM10010911_44060</name>
</gene>
<reference evidence="1" key="1">
    <citation type="journal article" date="2014" name="Int. J. Syst. Evol. Microbiol.">
        <title>Complete genome sequence of Corynebacterium casei LMG S-19264T (=DSM 44701T), isolated from a smear-ripened cheese.</title>
        <authorList>
            <consortium name="US DOE Joint Genome Institute (JGI-PGF)"/>
            <person name="Walter F."/>
            <person name="Albersmeier A."/>
            <person name="Kalinowski J."/>
            <person name="Ruckert C."/>
        </authorList>
    </citation>
    <scope>NUCLEOTIDE SEQUENCE</scope>
    <source>
        <strain evidence="1">CGMCC 1.15178</strain>
    </source>
</reference>